<dbReference type="PROSITE" id="PS00352">
    <property type="entry name" value="CSD_1"/>
    <property type="match status" value="1"/>
</dbReference>
<dbReference type="SUPFAM" id="SSF50249">
    <property type="entry name" value="Nucleic acid-binding proteins"/>
    <property type="match status" value="1"/>
</dbReference>
<dbReference type="PROSITE" id="PS51857">
    <property type="entry name" value="CSD_2"/>
    <property type="match status" value="1"/>
</dbReference>
<organism evidence="3">
    <name type="scientific">Lotharella oceanica</name>
    <dbReference type="NCBI Taxonomy" id="641309"/>
    <lineage>
        <taxon>Eukaryota</taxon>
        <taxon>Sar</taxon>
        <taxon>Rhizaria</taxon>
        <taxon>Cercozoa</taxon>
        <taxon>Chlorarachniophyceae</taxon>
        <taxon>Lotharella</taxon>
    </lineage>
</organism>
<accession>A0A7S2TTA9</accession>
<evidence type="ECO:0000259" key="2">
    <source>
        <dbReference type="PROSITE" id="PS51857"/>
    </source>
</evidence>
<dbReference type="InterPro" id="IPR002059">
    <property type="entry name" value="CSP_DNA-bd"/>
</dbReference>
<dbReference type="PANTHER" id="PTHR46565:SF20">
    <property type="entry name" value="COLD SHOCK DOMAIN-CONTAINING PROTEIN 4"/>
    <property type="match status" value="1"/>
</dbReference>
<dbReference type="Gene3D" id="2.40.50.140">
    <property type="entry name" value="Nucleic acid-binding proteins"/>
    <property type="match status" value="1"/>
</dbReference>
<evidence type="ECO:0000256" key="1">
    <source>
        <dbReference type="SAM" id="MobiDB-lite"/>
    </source>
</evidence>
<reference evidence="3" key="1">
    <citation type="submission" date="2021-01" db="EMBL/GenBank/DDBJ databases">
        <authorList>
            <person name="Corre E."/>
            <person name="Pelletier E."/>
            <person name="Niang G."/>
            <person name="Scheremetjew M."/>
            <person name="Finn R."/>
            <person name="Kale V."/>
            <person name="Holt S."/>
            <person name="Cochrane G."/>
            <person name="Meng A."/>
            <person name="Brown T."/>
            <person name="Cohen L."/>
        </authorList>
    </citation>
    <scope>NUCLEOTIDE SEQUENCE</scope>
    <source>
        <strain evidence="3">CCMP622</strain>
    </source>
</reference>
<feature type="domain" description="CSD" evidence="2">
    <location>
        <begin position="33"/>
        <end position="99"/>
    </location>
</feature>
<dbReference type="InterPro" id="IPR019844">
    <property type="entry name" value="CSD_CS"/>
</dbReference>
<dbReference type="Pfam" id="PF00313">
    <property type="entry name" value="CSD"/>
    <property type="match status" value="1"/>
</dbReference>
<dbReference type="SMART" id="SM00357">
    <property type="entry name" value="CSP"/>
    <property type="match status" value="1"/>
</dbReference>
<dbReference type="EMBL" id="HBHP01019098">
    <property type="protein sequence ID" value="CAD9767738.1"/>
    <property type="molecule type" value="Transcribed_RNA"/>
</dbReference>
<protein>
    <recommendedName>
        <fullName evidence="2">CSD domain-containing protein</fullName>
    </recommendedName>
</protein>
<dbReference type="GO" id="GO:0003676">
    <property type="term" value="F:nucleic acid binding"/>
    <property type="evidence" value="ECO:0007669"/>
    <property type="project" value="InterPro"/>
</dbReference>
<sequence length="169" mass="18188">MIVIDSNDVALDAAKALGMSVRDVRNVFEFPSDIAGKVKWYDTAKGYGFIAPKAGGEDLFVHQSSIRALGFRFLERDERVQFTVSTGKNGKLVAKNVRAPHGKRLACSVKHEGEQAQRQRDSGWGVSSSSDDRKMTTAGSSLAIGGEGKRRPPPAESNPDASSSMDTST</sequence>
<feature type="region of interest" description="Disordered" evidence="1">
    <location>
        <begin position="107"/>
        <end position="169"/>
    </location>
</feature>
<proteinExistence type="predicted"/>
<feature type="compositionally biased region" description="Polar residues" evidence="1">
    <location>
        <begin position="159"/>
        <end position="169"/>
    </location>
</feature>
<gene>
    <name evidence="3" type="ORF">LSP00402_LOCUS11864</name>
</gene>
<feature type="compositionally biased region" description="Basic and acidic residues" evidence="1">
    <location>
        <begin position="109"/>
        <end position="121"/>
    </location>
</feature>
<dbReference type="PANTHER" id="PTHR46565">
    <property type="entry name" value="COLD SHOCK DOMAIN PROTEIN 2"/>
    <property type="match status" value="1"/>
</dbReference>
<name>A0A7S2TTA9_9EUKA</name>
<dbReference type="InterPro" id="IPR011129">
    <property type="entry name" value="CSD"/>
</dbReference>
<dbReference type="AlphaFoldDB" id="A0A7S2TTA9"/>
<dbReference type="InterPro" id="IPR012340">
    <property type="entry name" value="NA-bd_OB-fold"/>
</dbReference>
<evidence type="ECO:0000313" key="3">
    <source>
        <dbReference type="EMBL" id="CAD9767738.1"/>
    </source>
</evidence>
<dbReference type="PRINTS" id="PR00050">
    <property type="entry name" value="COLDSHOCK"/>
</dbReference>
<dbReference type="CDD" id="cd04458">
    <property type="entry name" value="CSP_CDS"/>
    <property type="match status" value="1"/>
</dbReference>